<dbReference type="SMART" id="SM00304">
    <property type="entry name" value="HAMP"/>
    <property type="match status" value="1"/>
</dbReference>
<keyword evidence="5" id="KW-0812">Transmembrane</keyword>
<dbReference type="PROSITE" id="PS50885">
    <property type="entry name" value="HAMP"/>
    <property type="match status" value="1"/>
</dbReference>
<proteinExistence type="inferred from homology"/>
<keyword evidence="5" id="KW-0472">Membrane</keyword>
<dbReference type="AlphaFoldDB" id="A0A3B1AGZ4"/>
<dbReference type="PROSITE" id="PS50111">
    <property type="entry name" value="CHEMOTAXIS_TRANSDUC_2"/>
    <property type="match status" value="1"/>
</dbReference>
<dbReference type="PANTHER" id="PTHR32089:SF112">
    <property type="entry name" value="LYSOZYME-LIKE PROTEIN-RELATED"/>
    <property type="match status" value="1"/>
</dbReference>
<dbReference type="InterPro" id="IPR003660">
    <property type="entry name" value="HAMP_dom"/>
</dbReference>
<dbReference type="Pfam" id="PF11845">
    <property type="entry name" value="Tll0287-like"/>
    <property type="match status" value="1"/>
</dbReference>
<sequence>MNNKIFNSIGVRVILAITVILIVIEVMALAASSYGIREVQMRAELEDANHLILLSESVRENMEQKWQLGVFSPEILRNFSKDNPEERKAKILATVPIVTAWETAKAKAKVGGYEFRTPRANARNPANNPDNVEQTALEFFKSNPDEIEYHVVDEKMNAIRYFRPVRLSESCMNCHGDPVNSEKIWGNTDGMDITGYKMDGKKVGDLHGAFEVIKSLDRADAAFRNALITGIIEGIIMIAIGLALVYWVISRLVSKPVSRALQDIASAEENNDLTMQLCEDGKGEITQMSIAFNRFTTRIRDVMGEVVGAAKHMSDSATQLSQITQTTSQAVDDQQAETQQAATAMNEMTATVAEVAQNAALAADSANAATIETHKGETVVKESKDNISQLANEVMNAAQVITQLDADSSAISSILDVIKNIAEQTNLLALNAAIEAARAGDQGRGFAVVADEVRTLAQRTQQSTAEIEAMIERLQSGAEKAVAVMEKGQAQAEVSVEHANKASDALQAIAQAISTIDQMNTQIATAAEEQSSVAEEVNKNVININQSSEQTAENTRHLSTASDELNGLAQQLDNLVSKFKI</sequence>
<dbReference type="InterPro" id="IPR000727">
    <property type="entry name" value="T_SNARE_dom"/>
</dbReference>
<comment type="subcellular location">
    <subcellularLocation>
        <location evidence="1">Cell inner membrane</location>
        <topology evidence="1">Multi-pass membrane protein</topology>
    </subcellularLocation>
</comment>
<evidence type="ECO:0000256" key="3">
    <source>
        <dbReference type="ARBA" id="ARBA00023224"/>
    </source>
</evidence>
<keyword evidence="2" id="KW-1003">Cell membrane</keyword>
<keyword evidence="3" id="KW-0807">Transducer</keyword>
<evidence type="ECO:0000313" key="9">
    <source>
        <dbReference type="EMBL" id="VAW91916.1"/>
    </source>
</evidence>
<gene>
    <name evidence="9" type="ORF">MNBD_GAMMA21-2830</name>
</gene>
<evidence type="ECO:0000259" key="7">
    <source>
        <dbReference type="PROSITE" id="PS50192"/>
    </source>
</evidence>
<feature type="domain" description="Methyl-accepting transducer" evidence="6">
    <location>
        <begin position="309"/>
        <end position="545"/>
    </location>
</feature>
<feature type="transmembrane region" description="Helical" evidence="5">
    <location>
        <begin position="226"/>
        <end position="249"/>
    </location>
</feature>
<dbReference type="GO" id="GO:0007165">
    <property type="term" value="P:signal transduction"/>
    <property type="evidence" value="ECO:0007669"/>
    <property type="project" value="UniProtKB-KW"/>
</dbReference>
<dbReference type="CDD" id="cd11386">
    <property type="entry name" value="MCP_signal"/>
    <property type="match status" value="1"/>
</dbReference>
<dbReference type="FunFam" id="1.10.287.950:FF:000001">
    <property type="entry name" value="Methyl-accepting chemotaxis sensory transducer"/>
    <property type="match status" value="1"/>
</dbReference>
<organism evidence="9">
    <name type="scientific">hydrothermal vent metagenome</name>
    <dbReference type="NCBI Taxonomy" id="652676"/>
    <lineage>
        <taxon>unclassified sequences</taxon>
        <taxon>metagenomes</taxon>
        <taxon>ecological metagenomes</taxon>
    </lineage>
</organism>
<dbReference type="InterPro" id="IPR021796">
    <property type="entry name" value="Tll0287-like_dom"/>
</dbReference>
<dbReference type="Gene3D" id="1.10.287.950">
    <property type="entry name" value="Methyl-accepting chemotaxis protein"/>
    <property type="match status" value="1"/>
</dbReference>
<dbReference type="PANTHER" id="PTHR32089">
    <property type="entry name" value="METHYL-ACCEPTING CHEMOTAXIS PROTEIN MCPB"/>
    <property type="match status" value="1"/>
</dbReference>
<dbReference type="InterPro" id="IPR004089">
    <property type="entry name" value="MCPsignal_dom"/>
</dbReference>
<evidence type="ECO:0000256" key="4">
    <source>
        <dbReference type="ARBA" id="ARBA00029447"/>
    </source>
</evidence>
<dbReference type="GO" id="GO:0005886">
    <property type="term" value="C:plasma membrane"/>
    <property type="evidence" value="ECO:0007669"/>
    <property type="project" value="UniProtKB-SubCell"/>
</dbReference>
<evidence type="ECO:0000256" key="2">
    <source>
        <dbReference type="ARBA" id="ARBA00022519"/>
    </source>
</evidence>
<dbReference type="SMART" id="SM00283">
    <property type="entry name" value="MA"/>
    <property type="match status" value="1"/>
</dbReference>
<dbReference type="PROSITE" id="PS50192">
    <property type="entry name" value="T_SNARE"/>
    <property type="match status" value="1"/>
</dbReference>
<dbReference type="EMBL" id="UOFR01000013">
    <property type="protein sequence ID" value="VAW91916.1"/>
    <property type="molecule type" value="Genomic_DNA"/>
</dbReference>
<feature type="domain" description="T-SNARE coiled-coil homology" evidence="7">
    <location>
        <begin position="496"/>
        <end position="558"/>
    </location>
</feature>
<name>A0A3B1AGZ4_9ZZZZ</name>
<feature type="transmembrane region" description="Helical" evidence="5">
    <location>
        <begin position="12"/>
        <end position="36"/>
    </location>
</feature>
<evidence type="ECO:0000256" key="5">
    <source>
        <dbReference type="SAM" id="Phobius"/>
    </source>
</evidence>
<comment type="similarity">
    <text evidence="4">Belongs to the methyl-accepting chemotaxis (MCP) protein family.</text>
</comment>
<dbReference type="Pfam" id="PF00015">
    <property type="entry name" value="MCPsignal"/>
    <property type="match status" value="1"/>
</dbReference>
<evidence type="ECO:0000256" key="1">
    <source>
        <dbReference type="ARBA" id="ARBA00004429"/>
    </source>
</evidence>
<reference evidence="9" key="1">
    <citation type="submission" date="2018-06" db="EMBL/GenBank/DDBJ databases">
        <authorList>
            <person name="Zhirakovskaya E."/>
        </authorList>
    </citation>
    <scope>NUCLEOTIDE SEQUENCE</scope>
</reference>
<evidence type="ECO:0000259" key="6">
    <source>
        <dbReference type="PROSITE" id="PS50111"/>
    </source>
</evidence>
<keyword evidence="2" id="KW-0997">Cell inner membrane</keyword>
<accession>A0A3B1AGZ4</accession>
<keyword evidence="5" id="KW-1133">Transmembrane helix</keyword>
<evidence type="ECO:0000259" key="8">
    <source>
        <dbReference type="PROSITE" id="PS50885"/>
    </source>
</evidence>
<protein>
    <submittedName>
        <fullName evidence="9">Methyl-accepting chemotaxis sensor/transducer protein</fullName>
    </submittedName>
</protein>
<dbReference type="SUPFAM" id="SSF58104">
    <property type="entry name" value="Methyl-accepting chemotaxis protein (MCP) signaling domain"/>
    <property type="match status" value="1"/>
</dbReference>
<feature type="domain" description="HAMP" evidence="8">
    <location>
        <begin position="251"/>
        <end position="304"/>
    </location>
</feature>